<keyword evidence="1" id="KW-0472">Membrane</keyword>
<reference evidence="2 3" key="1">
    <citation type="submission" date="2019-03" db="EMBL/GenBank/DDBJ databases">
        <title>Single cell metagenomics reveals metabolic interactions within the superorganism composed of flagellate Streblomastix strix and complex community of Bacteroidetes bacteria on its surface.</title>
        <authorList>
            <person name="Treitli S.C."/>
            <person name="Kolisko M."/>
            <person name="Husnik F."/>
            <person name="Keeling P."/>
            <person name="Hampl V."/>
        </authorList>
    </citation>
    <scope>NUCLEOTIDE SEQUENCE [LARGE SCALE GENOMIC DNA]</scope>
    <source>
        <strain evidence="2">ST1C</strain>
    </source>
</reference>
<evidence type="ECO:0000256" key="1">
    <source>
        <dbReference type="SAM" id="Phobius"/>
    </source>
</evidence>
<protein>
    <submittedName>
        <fullName evidence="2">Uncharacterized protein</fullName>
    </submittedName>
</protein>
<feature type="transmembrane region" description="Helical" evidence="1">
    <location>
        <begin position="69"/>
        <end position="90"/>
    </location>
</feature>
<dbReference type="EMBL" id="SNRW01003954">
    <property type="protein sequence ID" value="KAA6388510.1"/>
    <property type="molecule type" value="Genomic_DNA"/>
</dbReference>
<accession>A0A5J4W1I4</accession>
<keyword evidence="1" id="KW-0812">Transmembrane</keyword>
<dbReference type="AlphaFoldDB" id="A0A5J4W1I4"/>
<name>A0A5J4W1I4_9EUKA</name>
<gene>
    <name evidence="2" type="ORF">EZS28_015961</name>
</gene>
<comment type="caution">
    <text evidence="2">The sequence shown here is derived from an EMBL/GenBank/DDBJ whole genome shotgun (WGS) entry which is preliminary data.</text>
</comment>
<evidence type="ECO:0000313" key="2">
    <source>
        <dbReference type="EMBL" id="KAA6388510.1"/>
    </source>
</evidence>
<proteinExistence type="predicted"/>
<sequence>MISYGVHPLTSSRFQEEPLYLRRLNSVVELSIRRRMHVVYCRGPFFHSPPSIRQILLNRQYGTPADSEVSIVIFVSGIATKILLTFRLMLIQLFQPPLINVLVFIA</sequence>
<keyword evidence="1" id="KW-1133">Transmembrane helix</keyword>
<dbReference type="Proteomes" id="UP000324800">
    <property type="component" value="Unassembled WGS sequence"/>
</dbReference>
<organism evidence="2 3">
    <name type="scientific">Streblomastix strix</name>
    <dbReference type="NCBI Taxonomy" id="222440"/>
    <lineage>
        <taxon>Eukaryota</taxon>
        <taxon>Metamonada</taxon>
        <taxon>Preaxostyla</taxon>
        <taxon>Oxymonadida</taxon>
        <taxon>Streblomastigidae</taxon>
        <taxon>Streblomastix</taxon>
    </lineage>
</organism>
<evidence type="ECO:0000313" key="3">
    <source>
        <dbReference type="Proteomes" id="UP000324800"/>
    </source>
</evidence>